<evidence type="ECO:0000313" key="3">
    <source>
        <dbReference type="WBParaSite" id="maker-unitig_28185-snap-gene-0.1-mRNA-1"/>
    </source>
</evidence>
<dbReference type="Proteomes" id="UP000095280">
    <property type="component" value="Unplaced"/>
</dbReference>
<proteinExistence type="predicted"/>
<keyword evidence="2" id="KW-1185">Reference proteome</keyword>
<sequence length="545" mass="58886">LRDCSSTFCSTLRQRKQRAAKSNDGVDQNAGVRFSDRRLRRPTFSGNVALAAENSPMPGVHVMSTVEILLAVTVLTTRTHDCHHASRARAHRTAHILVGEENFKVTNCRPAPVHLVSVSGNTKELGSARAIQILSRHLWEIICLLPTNTKLVDGGLRPDGRRSLVATGLYLLPSWATAYAVVWLGQVVRPTSAVSPFISRVPALNSDRNARPESAQSKFRQKFSCNMGGLKLANSTLLLGKKLKLGISDKQDSQPIGCVEFWTFLLEVECALVSWYSGFNYVNYISEDGVPSVSACVIYQFVVDADNSSPSADNPTNSSGRCQSPTRNAESAAAGSASASAANGTLAKVARLAGAQSCAETSRERPSRSDPAVSLHVSVVVGIVSCREEIEPVLTASDSPAGSSALQATVLRDCLDGQTRREVVSQDCPVLCSLAKHSWTAAMKPAAEARVIFGAGSAAAARARECHERHRCGQAFPIVTAESSSISSQRLYTRANRRALNPRGLSAVYSMNRQSLNTGEQKDMTEFFNDLIAKLEEMTRRVEKV</sequence>
<feature type="region of interest" description="Disordered" evidence="1">
    <location>
        <begin position="307"/>
        <end position="335"/>
    </location>
</feature>
<protein>
    <submittedName>
        <fullName evidence="3">Protein kinase domain-containing protein</fullName>
    </submittedName>
</protein>
<dbReference type="AlphaFoldDB" id="A0A1I8FBH1"/>
<accession>A0A1I8FBH1</accession>
<organism evidence="2 3">
    <name type="scientific">Macrostomum lignano</name>
    <dbReference type="NCBI Taxonomy" id="282301"/>
    <lineage>
        <taxon>Eukaryota</taxon>
        <taxon>Metazoa</taxon>
        <taxon>Spiralia</taxon>
        <taxon>Lophotrochozoa</taxon>
        <taxon>Platyhelminthes</taxon>
        <taxon>Rhabditophora</taxon>
        <taxon>Macrostomorpha</taxon>
        <taxon>Macrostomida</taxon>
        <taxon>Macrostomidae</taxon>
        <taxon>Macrostomum</taxon>
    </lineage>
</organism>
<evidence type="ECO:0000256" key="1">
    <source>
        <dbReference type="SAM" id="MobiDB-lite"/>
    </source>
</evidence>
<feature type="compositionally biased region" description="Polar residues" evidence="1">
    <location>
        <begin position="307"/>
        <end position="328"/>
    </location>
</feature>
<reference evidence="3" key="1">
    <citation type="submission" date="2016-11" db="UniProtKB">
        <authorList>
            <consortium name="WormBaseParasite"/>
        </authorList>
    </citation>
    <scope>IDENTIFICATION</scope>
</reference>
<name>A0A1I8FBH1_9PLAT</name>
<evidence type="ECO:0000313" key="2">
    <source>
        <dbReference type="Proteomes" id="UP000095280"/>
    </source>
</evidence>
<dbReference type="WBParaSite" id="maker-unitig_28185-snap-gene-0.1-mRNA-1">
    <property type="protein sequence ID" value="maker-unitig_28185-snap-gene-0.1-mRNA-1"/>
    <property type="gene ID" value="maker-unitig_28185-snap-gene-0.1"/>
</dbReference>